<sequence>MGKGKSISDFSKLGKLLSGTEAPDVSSGRSSVSDCSQFRPGLRVILMDFDIHGKIVSAGKTLKVEIEEGLVIDADYCEVAIADAGEEELMVRSLERGPVSGTSSGRFQGRVRPGYSARLTVDLHIESIPGGRSVPAGNRLGFQLEYFRKVMRESLRHPGMRITFIHGVGDGILKNALRQDLDDMFALRCTWTSGPAGITSVTIK</sequence>
<gene>
    <name evidence="1" type="ORF">IAB99_01240</name>
</gene>
<name>A0A9D9I5L9_9BACT</name>
<dbReference type="EMBL" id="JADIMH010000007">
    <property type="protein sequence ID" value="MBO8466372.1"/>
    <property type="molecule type" value="Genomic_DNA"/>
</dbReference>
<dbReference type="Proteomes" id="UP000823660">
    <property type="component" value="Unassembled WGS sequence"/>
</dbReference>
<evidence type="ECO:0008006" key="3">
    <source>
        <dbReference type="Google" id="ProtNLM"/>
    </source>
</evidence>
<organism evidence="1 2">
    <name type="scientific">Candidatus Cryptobacteroides faecipullorum</name>
    <dbReference type="NCBI Taxonomy" id="2840764"/>
    <lineage>
        <taxon>Bacteria</taxon>
        <taxon>Pseudomonadati</taxon>
        <taxon>Bacteroidota</taxon>
        <taxon>Bacteroidia</taxon>
        <taxon>Bacteroidales</taxon>
        <taxon>Candidatus Cryptobacteroides</taxon>
    </lineage>
</organism>
<reference evidence="1" key="2">
    <citation type="journal article" date="2021" name="PeerJ">
        <title>Extensive microbial diversity within the chicken gut microbiome revealed by metagenomics and culture.</title>
        <authorList>
            <person name="Gilroy R."/>
            <person name="Ravi A."/>
            <person name="Getino M."/>
            <person name="Pursley I."/>
            <person name="Horton D.L."/>
            <person name="Alikhan N.F."/>
            <person name="Baker D."/>
            <person name="Gharbi K."/>
            <person name="Hall N."/>
            <person name="Watson M."/>
            <person name="Adriaenssens E.M."/>
            <person name="Foster-Nyarko E."/>
            <person name="Jarju S."/>
            <person name="Secka A."/>
            <person name="Antonio M."/>
            <person name="Oren A."/>
            <person name="Chaudhuri R.R."/>
            <person name="La Ragione R."/>
            <person name="Hildebrand F."/>
            <person name="Pallen M.J."/>
        </authorList>
    </citation>
    <scope>NUCLEOTIDE SEQUENCE</scope>
    <source>
        <strain evidence="1">B1-15692</strain>
    </source>
</reference>
<evidence type="ECO:0000313" key="1">
    <source>
        <dbReference type="EMBL" id="MBO8466372.1"/>
    </source>
</evidence>
<comment type="caution">
    <text evidence="1">The sequence shown here is derived from an EMBL/GenBank/DDBJ whole genome shotgun (WGS) entry which is preliminary data.</text>
</comment>
<dbReference type="AlphaFoldDB" id="A0A9D9I5L9"/>
<proteinExistence type="predicted"/>
<accession>A0A9D9I5L9</accession>
<reference evidence="1" key="1">
    <citation type="submission" date="2020-10" db="EMBL/GenBank/DDBJ databases">
        <authorList>
            <person name="Gilroy R."/>
        </authorList>
    </citation>
    <scope>NUCLEOTIDE SEQUENCE</scope>
    <source>
        <strain evidence="1">B1-15692</strain>
    </source>
</reference>
<evidence type="ECO:0000313" key="2">
    <source>
        <dbReference type="Proteomes" id="UP000823660"/>
    </source>
</evidence>
<protein>
    <recommendedName>
        <fullName evidence="3">Smr domain-containing protein</fullName>
    </recommendedName>
</protein>